<dbReference type="Proteomes" id="UP000218238">
    <property type="component" value="Unassembled WGS sequence"/>
</dbReference>
<dbReference type="AlphaFoldDB" id="A0A2A2TNE9"/>
<feature type="domain" description="Glycosyltransferase subfamily 4-like N-terminal" evidence="2">
    <location>
        <begin position="35"/>
        <end position="197"/>
    </location>
</feature>
<dbReference type="SUPFAM" id="SSF53756">
    <property type="entry name" value="UDP-Glycosyltransferase/glycogen phosphorylase"/>
    <property type="match status" value="1"/>
</dbReference>
<dbReference type="InterPro" id="IPR028098">
    <property type="entry name" value="Glyco_trans_4-like_N"/>
</dbReference>
<feature type="domain" description="Glycosyl transferase family 1" evidence="1">
    <location>
        <begin position="208"/>
        <end position="349"/>
    </location>
</feature>
<proteinExistence type="predicted"/>
<accession>A0A2A2TNE9</accession>
<dbReference type="Gene3D" id="3.40.50.2000">
    <property type="entry name" value="Glycogen Phosphorylase B"/>
    <property type="match status" value="2"/>
</dbReference>
<dbReference type="EMBL" id="NTFS01000026">
    <property type="protein sequence ID" value="PAX60009.1"/>
    <property type="molecule type" value="Genomic_DNA"/>
</dbReference>
<dbReference type="OrthoDB" id="9804196at2"/>
<reference evidence="3 4" key="1">
    <citation type="submission" date="2017-08" db="EMBL/GenBank/DDBJ databases">
        <title>Draft genome sequence of filamentous cyanobacterium Calothrix elsteri CCALA 953.</title>
        <authorList>
            <person name="Gagunashvili A.N."/>
            <person name="Elster J."/>
            <person name="Andresson O.S."/>
        </authorList>
    </citation>
    <scope>NUCLEOTIDE SEQUENCE [LARGE SCALE GENOMIC DNA]</scope>
    <source>
        <strain evidence="3 4">CCALA 953</strain>
    </source>
</reference>
<keyword evidence="3" id="KW-0808">Transferase</keyword>
<evidence type="ECO:0000313" key="3">
    <source>
        <dbReference type="EMBL" id="PAX60009.1"/>
    </source>
</evidence>
<evidence type="ECO:0000313" key="4">
    <source>
        <dbReference type="Proteomes" id="UP000218238"/>
    </source>
</evidence>
<comment type="caution">
    <text evidence="3">The sequence shown here is derived from an EMBL/GenBank/DDBJ whole genome shotgun (WGS) entry which is preliminary data.</text>
</comment>
<gene>
    <name evidence="3" type="ORF">CK510_04100</name>
</gene>
<keyword evidence="4" id="KW-1185">Reference proteome</keyword>
<dbReference type="Pfam" id="PF00534">
    <property type="entry name" value="Glycos_transf_1"/>
    <property type="match status" value="1"/>
</dbReference>
<dbReference type="InterPro" id="IPR050194">
    <property type="entry name" value="Glycosyltransferase_grp1"/>
</dbReference>
<evidence type="ECO:0000259" key="1">
    <source>
        <dbReference type="Pfam" id="PF00534"/>
    </source>
</evidence>
<name>A0A2A2TNE9_9CYAN</name>
<dbReference type="InterPro" id="IPR001296">
    <property type="entry name" value="Glyco_trans_1"/>
</dbReference>
<sequence length="394" mass="44762">MDYVKSINIPEQSQKLSKKRPIRILQVVGGMNRAGAETWLMNVLRNIDRESFQMDFLVHTTEPCAYDEEIHEVGGRVIPCLHPSKPWLYAKNFQKILREYGPYDVVHSHIHHFSGYILRLAKQAGVPTRIVHSHLDSSSHESNLGWKRKLYVALMKSWIEQNSTLGLACSQDAANDLFGSNWKNDKRWQLLYYGIDLTPFHEEVDASKTRAELGIPEDAFVIGHVGRFEQQKNHDFLIKIAAEIAKSEPKMRLLLVGNGSLHSHIEHQVQTLGLSDRVIFTGSRSDVFRLMLGVMDVFLFPSLYEGLGLVLVEAQAAGLPCIISDVIPKEADIVMPLIHRLCLTEQINVWVDAVLKTRNQKTSTNQSNALFYIKQSSFDIKKCIIKLVNVYGCE</sequence>
<dbReference type="PANTHER" id="PTHR45947:SF14">
    <property type="entry name" value="SLL1723 PROTEIN"/>
    <property type="match status" value="1"/>
</dbReference>
<dbReference type="PANTHER" id="PTHR45947">
    <property type="entry name" value="SULFOQUINOVOSYL TRANSFERASE SQD2"/>
    <property type="match status" value="1"/>
</dbReference>
<protein>
    <submittedName>
        <fullName evidence="3">Glycosyltransferase</fullName>
    </submittedName>
</protein>
<dbReference type="Pfam" id="PF13439">
    <property type="entry name" value="Glyco_transf_4"/>
    <property type="match status" value="1"/>
</dbReference>
<dbReference type="GO" id="GO:0016757">
    <property type="term" value="F:glycosyltransferase activity"/>
    <property type="evidence" value="ECO:0007669"/>
    <property type="project" value="InterPro"/>
</dbReference>
<evidence type="ECO:0000259" key="2">
    <source>
        <dbReference type="Pfam" id="PF13439"/>
    </source>
</evidence>
<dbReference type="CDD" id="cd03812">
    <property type="entry name" value="GT4_CapH-like"/>
    <property type="match status" value="1"/>
</dbReference>
<organism evidence="3 4">
    <name type="scientific">Brunnivagina elsteri CCALA 953</name>
    <dbReference type="NCBI Taxonomy" id="987040"/>
    <lineage>
        <taxon>Bacteria</taxon>
        <taxon>Bacillati</taxon>
        <taxon>Cyanobacteriota</taxon>
        <taxon>Cyanophyceae</taxon>
        <taxon>Nostocales</taxon>
        <taxon>Calotrichaceae</taxon>
        <taxon>Brunnivagina</taxon>
    </lineage>
</organism>
<dbReference type="RefSeq" id="WP_095720481.1">
    <property type="nucleotide sequence ID" value="NZ_NTFS01000026.1"/>
</dbReference>